<dbReference type="Proteomes" id="UP000092389">
    <property type="component" value="Unassembled WGS sequence"/>
</dbReference>
<organism evidence="1 2">
    <name type="scientific">Mycobacterium mantenii</name>
    <dbReference type="NCBI Taxonomy" id="560555"/>
    <lineage>
        <taxon>Bacteria</taxon>
        <taxon>Bacillati</taxon>
        <taxon>Actinomycetota</taxon>
        <taxon>Actinomycetes</taxon>
        <taxon>Mycobacteriales</taxon>
        <taxon>Mycobacteriaceae</taxon>
        <taxon>Mycobacterium</taxon>
        <taxon>Mycobacterium avium complex (MAC)</taxon>
    </lineage>
</organism>
<comment type="caution">
    <text evidence="1">The sequence shown here is derived from an EMBL/GenBank/DDBJ whole genome shotgun (WGS) entry which is preliminary data.</text>
</comment>
<dbReference type="AlphaFoldDB" id="A0A1A2TFW5"/>
<name>A0A1A2TFW5_MYCNT</name>
<dbReference type="EMBL" id="LZJU01000089">
    <property type="protein sequence ID" value="OBH75313.1"/>
    <property type="molecule type" value="Genomic_DNA"/>
</dbReference>
<evidence type="ECO:0008006" key="3">
    <source>
        <dbReference type="Google" id="ProtNLM"/>
    </source>
</evidence>
<gene>
    <name evidence="1" type="ORF">A5683_22665</name>
</gene>
<dbReference type="OrthoDB" id="3199565at2"/>
<dbReference type="Pfam" id="PF08843">
    <property type="entry name" value="AbiEii"/>
    <property type="match status" value="1"/>
</dbReference>
<reference evidence="1 2" key="1">
    <citation type="submission" date="2016-06" db="EMBL/GenBank/DDBJ databases">
        <authorList>
            <person name="Kjaerup R.B."/>
            <person name="Dalgaard T.S."/>
            <person name="Juul-Madsen H.R."/>
        </authorList>
    </citation>
    <scope>NUCLEOTIDE SEQUENCE [LARGE SCALE GENOMIC DNA]</scope>
    <source>
        <strain evidence="1 2">E152</strain>
    </source>
</reference>
<proteinExistence type="predicted"/>
<evidence type="ECO:0000313" key="1">
    <source>
        <dbReference type="EMBL" id="OBH75313.1"/>
    </source>
</evidence>
<dbReference type="InterPro" id="IPR014942">
    <property type="entry name" value="AbiEii"/>
</dbReference>
<evidence type="ECO:0000313" key="2">
    <source>
        <dbReference type="Proteomes" id="UP000092389"/>
    </source>
</evidence>
<dbReference type="RefSeq" id="WP_067909965.1">
    <property type="nucleotide sequence ID" value="NZ_LZJP01000042.1"/>
</dbReference>
<protein>
    <recommendedName>
        <fullName evidence="3">Nucleotidyl transferase AbiEii/AbiGii toxin family protein</fullName>
    </recommendedName>
</protein>
<sequence>MSQPYSSPPTNLRSLRDRLTQAAQRQGVVFGRLQRHVAMIVVAQFAAMLTDDSGAPLLLVKGGSSLEMRRGIPDSRTSKDFDTVARHDIEEVHEQLAEAGEAGWEGFTAIFTVPEEIDVPGMPVKPRRFTAKLNYHGKPFASVPIEVSTVEAGNADQFDVLTSDALGLVGGPAPVSVPCMTVPWQIAQKLHAVTAVLEDNRVNDRAHDLVDLQLLDWLLPYTELSSTRSACIAVFEARAQHPWPPTVAALSHWPAIYSAALEGLDHLELATTAEEAAEVVQRFVARIDAARGEL</sequence>
<accession>A0A1A2TFW5</accession>